<dbReference type="CDD" id="cd05831">
    <property type="entry name" value="Ribosomal_P1"/>
    <property type="match status" value="1"/>
</dbReference>
<comment type="similarity">
    <text evidence="2">Belongs to the eukaryotic ribosomal protein P1/P2 family.</text>
</comment>
<dbReference type="GO" id="GO:0006414">
    <property type="term" value="P:translational elongation"/>
    <property type="evidence" value="ECO:0007669"/>
    <property type="project" value="InterPro"/>
</dbReference>
<comment type="function">
    <text evidence="1">Plays an important role in the elongation step of protein synthesis.</text>
</comment>
<accession>M1XMP7</accession>
<dbReference type="Gene3D" id="1.10.10.1410">
    <property type="match status" value="1"/>
</dbReference>
<evidence type="ECO:0000256" key="1">
    <source>
        <dbReference type="ARBA" id="ARBA00003362"/>
    </source>
</evidence>
<evidence type="ECO:0000256" key="7">
    <source>
        <dbReference type="SAM" id="MobiDB-lite"/>
    </source>
</evidence>
<dbReference type="InterPro" id="IPR038716">
    <property type="entry name" value="P1/P2_N_sf"/>
</dbReference>
<proteinExistence type="evidence at transcript level"/>
<feature type="region of interest" description="Disordered" evidence="7">
    <location>
        <begin position="92"/>
        <end position="125"/>
    </location>
</feature>
<dbReference type="InterPro" id="IPR027534">
    <property type="entry name" value="Ribosomal_P1/P2"/>
</dbReference>
<dbReference type="PANTHER" id="PTHR45696">
    <property type="entry name" value="60S ACIDIC RIBOSOMAL PROTEIN P1"/>
    <property type="match status" value="1"/>
</dbReference>
<dbReference type="GO" id="GO:0030295">
    <property type="term" value="F:protein kinase activator activity"/>
    <property type="evidence" value="ECO:0007669"/>
    <property type="project" value="TreeGrafter"/>
</dbReference>
<keyword evidence="4" id="KW-0687">Ribonucleoprotein</keyword>
<dbReference type="HAMAP" id="MF_01478">
    <property type="entry name" value="Ribosomal_L12_arch"/>
    <property type="match status" value="1"/>
</dbReference>
<organism evidence="8">
    <name type="scientific">Sycon ciliatum</name>
    <dbReference type="NCBI Taxonomy" id="27933"/>
    <lineage>
        <taxon>Eukaryota</taxon>
        <taxon>Metazoa</taxon>
        <taxon>Porifera</taxon>
        <taxon>Calcarea</taxon>
        <taxon>Calcaronea</taxon>
        <taxon>Leucosolenida</taxon>
        <taxon>Sycettidae</taxon>
        <taxon>Sycon</taxon>
    </lineage>
</organism>
<feature type="compositionally biased region" description="Basic and acidic residues" evidence="7">
    <location>
        <begin position="100"/>
        <end position="110"/>
    </location>
</feature>
<dbReference type="GO" id="GO:0003735">
    <property type="term" value="F:structural constituent of ribosome"/>
    <property type="evidence" value="ECO:0007669"/>
    <property type="project" value="InterPro"/>
</dbReference>
<reference evidence="8" key="1">
    <citation type="journal article" date="2013" name="Mol. Phylogenet. Evol.">
        <title>Distribution and evolutionary dynamics of Stowaway Miniature Inverted repeat Transposable Elements (MITEs) in grasses.</title>
        <authorList>
            <person name="Minaya M."/>
            <person name="Pimentel M."/>
            <person name="Mason-Gamer R."/>
            <person name="Catalan P."/>
        </authorList>
    </citation>
    <scope>NUCLEOTIDE SEQUENCE</scope>
</reference>
<evidence type="ECO:0000256" key="3">
    <source>
        <dbReference type="ARBA" id="ARBA00022980"/>
    </source>
</evidence>
<evidence type="ECO:0000256" key="5">
    <source>
        <dbReference type="ARBA" id="ARBA00041116"/>
    </source>
</evidence>
<name>M1XMP7_9METZ</name>
<evidence type="ECO:0000256" key="6">
    <source>
        <dbReference type="ARBA" id="ARBA00042918"/>
    </source>
</evidence>
<evidence type="ECO:0000256" key="4">
    <source>
        <dbReference type="ARBA" id="ARBA00023274"/>
    </source>
</evidence>
<keyword evidence="3 8" id="KW-0689">Ribosomal protein</keyword>
<dbReference type="GO" id="GO:0022625">
    <property type="term" value="C:cytosolic large ribosomal subunit"/>
    <property type="evidence" value="ECO:0007669"/>
    <property type="project" value="TreeGrafter"/>
</dbReference>
<dbReference type="EMBL" id="HF570292">
    <property type="protein sequence ID" value="CCQ18609.1"/>
    <property type="molecule type" value="mRNA"/>
</dbReference>
<protein>
    <recommendedName>
        <fullName evidence="5">Large ribosomal subunit protein P1</fullName>
    </recommendedName>
    <alternativeName>
        <fullName evidence="6">60S acidic ribosomal protein P1</fullName>
    </alternativeName>
</protein>
<dbReference type="PANTHER" id="PTHR45696:SF10">
    <property type="entry name" value="LARGE RIBOSOMAL SUBUNIT PROTEIN P1"/>
    <property type="match status" value="1"/>
</dbReference>
<gene>
    <name evidence="8" type="primary">rplP1</name>
</gene>
<dbReference type="Pfam" id="PF00428">
    <property type="entry name" value="Ribosomal_60s"/>
    <property type="match status" value="1"/>
</dbReference>
<dbReference type="FunFam" id="1.10.10.1410:FF:000001">
    <property type="entry name" value="60S acidic ribosomal protein P1"/>
    <property type="match status" value="1"/>
</dbReference>
<evidence type="ECO:0000256" key="2">
    <source>
        <dbReference type="ARBA" id="ARBA00005436"/>
    </source>
</evidence>
<dbReference type="AlphaFoldDB" id="M1XMP7"/>
<dbReference type="GO" id="GO:0043021">
    <property type="term" value="F:ribonucleoprotein complex binding"/>
    <property type="evidence" value="ECO:0007669"/>
    <property type="project" value="TreeGrafter"/>
</dbReference>
<evidence type="ECO:0000313" key="8">
    <source>
        <dbReference type="EMBL" id="CCQ18609.1"/>
    </source>
</evidence>
<dbReference type="GO" id="GO:0002181">
    <property type="term" value="P:cytoplasmic translation"/>
    <property type="evidence" value="ECO:0007669"/>
    <property type="project" value="TreeGrafter"/>
</dbReference>
<sequence length="125" mass="13075">MFSVVLPCYFLSTRTDNMASSSELACVYAALILHDDGVEVTAEKISSLISAAKVEIEPFWAGLFAKALEGRNIGDLVSNIGSASAAPAAAPAASAAPAAAEEKKEEKKPESEDESDEDMGFGLFD</sequence>